<dbReference type="Gramene" id="KZM97432">
    <property type="protein sequence ID" value="KZM97432"/>
    <property type="gene ID" value="DCAR_015206"/>
</dbReference>
<evidence type="ECO:0000313" key="1">
    <source>
        <dbReference type="EMBL" id="KZM97432.1"/>
    </source>
</evidence>
<protein>
    <submittedName>
        <fullName evidence="1">Uncharacterized protein</fullName>
    </submittedName>
</protein>
<dbReference type="GO" id="GO:0003723">
    <property type="term" value="F:RNA binding"/>
    <property type="evidence" value="ECO:0007669"/>
    <property type="project" value="InterPro"/>
</dbReference>
<dbReference type="EMBL" id="CP093346">
    <property type="protein sequence ID" value="WOG96261.1"/>
    <property type="molecule type" value="Genomic_DNA"/>
</dbReference>
<dbReference type="InterPro" id="IPR036612">
    <property type="entry name" value="KH_dom_type_1_sf"/>
</dbReference>
<keyword evidence="3" id="KW-1185">Reference proteome</keyword>
<accession>A0A162A7T7</accession>
<dbReference type="STRING" id="79200.A0A162A7T7"/>
<dbReference type="SUPFAM" id="SSF54791">
    <property type="entry name" value="Eukaryotic type KH-domain (KH-domain type I)"/>
    <property type="match status" value="1"/>
</dbReference>
<proteinExistence type="predicted"/>
<evidence type="ECO:0000313" key="3">
    <source>
        <dbReference type="Proteomes" id="UP000077755"/>
    </source>
</evidence>
<dbReference type="Proteomes" id="UP000077755">
    <property type="component" value="Chromosome 4"/>
</dbReference>
<reference evidence="2" key="2">
    <citation type="submission" date="2022-03" db="EMBL/GenBank/DDBJ databases">
        <title>Draft title - Genomic analysis of global carrot germplasm unveils the trajectory of domestication and the origin of high carotenoid orange carrot.</title>
        <authorList>
            <person name="Iorizzo M."/>
            <person name="Ellison S."/>
            <person name="Senalik D."/>
            <person name="Macko-Podgorni A."/>
            <person name="Grzebelus D."/>
            <person name="Bostan H."/>
            <person name="Rolling W."/>
            <person name="Curaba J."/>
            <person name="Simon P."/>
        </authorList>
    </citation>
    <scope>NUCLEOTIDE SEQUENCE</scope>
    <source>
        <tissue evidence="2">Leaf</tissue>
    </source>
</reference>
<gene>
    <name evidence="1" type="ORF">DCAR_015206</name>
    <name evidence="2" type="ORF">DCAR_0415595</name>
</gene>
<dbReference type="Gene3D" id="3.30.1370.10">
    <property type="entry name" value="K Homology domain, type 1"/>
    <property type="match status" value="1"/>
</dbReference>
<dbReference type="EMBL" id="LNRQ01000004">
    <property type="protein sequence ID" value="KZM97432.1"/>
    <property type="molecule type" value="Genomic_DNA"/>
</dbReference>
<organism evidence="1">
    <name type="scientific">Daucus carota subsp. sativus</name>
    <name type="common">Carrot</name>
    <dbReference type="NCBI Taxonomy" id="79200"/>
    <lineage>
        <taxon>Eukaryota</taxon>
        <taxon>Viridiplantae</taxon>
        <taxon>Streptophyta</taxon>
        <taxon>Embryophyta</taxon>
        <taxon>Tracheophyta</taxon>
        <taxon>Spermatophyta</taxon>
        <taxon>Magnoliopsida</taxon>
        <taxon>eudicotyledons</taxon>
        <taxon>Gunneridae</taxon>
        <taxon>Pentapetalae</taxon>
        <taxon>asterids</taxon>
        <taxon>campanulids</taxon>
        <taxon>Apiales</taxon>
        <taxon>Apiaceae</taxon>
        <taxon>Apioideae</taxon>
        <taxon>Scandiceae</taxon>
        <taxon>Daucinae</taxon>
        <taxon>Daucus</taxon>
        <taxon>Daucus sect. Daucus</taxon>
    </lineage>
</organism>
<dbReference type="AlphaFoldDB" id="A0A162A7T7"/>
<sequence length="132" mass="15255">MTRYVDVPEERVKFFTGKDVVMDLQIASGAMIQITKAYDVDAKFRPVRMIGNLENVEKAEKLIKAVVALADAGGSALLRKNECDSGDHGTRYDHCQKKESWYRSRDYLEYPEAWGPFQFDRKRSHKRSHGRQ</sequence>
<evidence type="ECO:0000313" key="2">
    <source>
        <dbReference type="EMBL" id="WOG96261.1"/>
    </source>
</evidence>
<dbReference type="CDD" id="cd00105">
    <property type="entry name" value="KH-I"/>
    <property type="match status" value="1"/>
</dbReference>
<name>A0A162A7T7_DAUCS</name>
<reference evidence="1" key="1">
    <citation type="journal article" date="2016" name="Nat. Genet.">
        <title>A high-quality carrot genome assembly provides new insights into carotenoid accumulation and asterid genome evolution.</title>
        <authorList>
            <person name="Iorizzo M."/>
            <person name="Ellison S."/>
            <person name="Senalik D."/>
            <person name="Zeng P."/>
            <person name="Satapoomin P."/>
            <person name="Huang J."/>
            <person name="Bowman M."/>
            <person name="Iovene M."/>
            <person name="Sanseverino W."/>
            <person name="Cavagnaro P."/>
            <person name="Yildiz M."/>
            <person name="Macko-Podgorni A."/>
            <person name="Moranska E."/>
            <person name="Grzebelus E."/>
            <person name="Grzebelus D."/>
            <person name="Ashrafi H."/>
            <person name="Zheng Z."/>
            <person name="Cheng S."/>
            <person name="Spooner D."/>
            <person name="Van Deynze A."/>
            <person name="Simon P."/>
        </authorList>
    </citation>
    <scope>NUCLEOTIDE SEQUENCE [LARGE SCALE GENOMIC DNA]</scope>
    <source>
        <tissue evidence="1">Leaf</tissue>
    </source>
</reference>